<dbReference type="Pfam" id="PF20231">
    <property type="entry name" value="DUF6589"/>
    <property type="match status" value="1"/>
</dbReference>
<evidence type="ECO:0000256" key="1">
    <source>
        <dbReference type="SAM" id="SignalP"/>
    </source>
</evidence>
<evidence type="ECO:0000313" key="3">
    <source>
        <dbReference type="EnsemblMetazoa" id="G32440.2:cds"/>
    </source>
</evidence>
<dbReference type="PROSITE" id="PS51257">
    <property type="entry name" value="PROKAR_LIPOPROTEIN"/>
    <property type="match status" value="1"/>
</dbReference>
<organism evidence="3 4">
    <name type="scientific">Magallana gigas</name>
    <name type="common">Pacific oyster</name>
    <name type="synonym">Crassostrea gigas</name>
    <dbReference type="NCBI Taxonomy" id="29159"/>
    <lineage>
        <taxon>Eukaryota</taxon>
        <taxon>Metazoa</taxon>
        <taxon>Spiralia</taxon>
        <taxon>Lophotrochozoa</taxon>
        <taxon>Mollusca</taxon>
        <taxon>Bivalvia</taxon>
        <taxon>Autobranchia</taxon>
        <taxon>Pteriomorphia</taxon>
        <taxon>Ostreida</taxon>
        <taxon>Ostreoidea</taxon>
        <taxon>Ostreidae</taxon>
        <taxon>Magallana</taxon>
    </lineage>
</organism>
<dbReference type="EnsemblMetazoa" id="G32440.2">
    <property type="protein sequence ID" value="G32440.2:cds"/>
    <property type="gene ID" value="G32440"/>
</dbReference>
<evidence type="ECO:0000313" key="4">
    <source>
        <dbReference type="Proteomes" id="UP000005408"/>
    </source>
</evidence>
<proteinExistence type="predicted"/>
<name>A0A8W8MDB2_MAGGI</name>
<feature type="domain" description="DUF6589" evidence="2">
    <location>
        <begin position="535"/>
        <end position="1002"/>
    </location>
</feature>
<dbReference type="InterPro" id="IPR046496">
    <property type="entry name" value="DUF6589"/>
</dbReference>
<accession>A0A8W8MDB2</accession>
<dbReference type="AlphaFoldDB" id="A0A8W8MDB2"/>
<protein>
    <recommendedName>
        <fullName evidence="2">DUF6589 domain-containing protein</fullName>
    </recommendedName>
</protein>
<dbReference type="Proteomes" id="UP000005408">
    <property type="component" value="Unassembled WGS sequence"/>
</dbReference>
<evidence type="ECO:0000259" key="2">
    <source>
        <dbReference type="Pfam" id="PF20231"/>
    </source>
</evidence>
<feature type="chain" id="PRO_5036448980" description="DUF6589 domain-containing protein" evidence="1">
    <location>
        <begin position="23"/>
        <end position="1068"/>
    </location>
</feature>
<sequence length="1068" mass="121962">MLERRLMGTCSWLCAFLSSCRTKPPPKGQPAKEGCACAEPYLGRESRTRPCCLVIKKSRASSDSGVRIKRNIATRNFDISRSTLWANGVIPYQNASDSFELRYKNTVTKPSPRAVDTSVSTQASPGISLRVVTCTNENIATPTKCITPTKMTLLHTPTPRKIKGAYSWDSNSIGGMKAKVSYKGQNDRKVRTKIKTEGVVYKNNPLILRGSTTEDIHSTDFLKIANELKEKAPVFSQMLKDTMNTTKPIGLVSSAAVILHHRDHNMSLIRHGVGQLLDYGRATDETIDLLRCLGFSVGCSATHKKQVSLIDIQKKKAENTLLCQVHQSILQFNKKKHKEMVFALHEKEATDSSNYFAVSSQLQCICSSVIMHLYFDMNFSTAYVSDTATVTSTMSCYTKDSCNYLCRSTVPQACHLPPPNIFTKVGLAQCFAVSKCSNFEVDPNRGVAQSNDKSTVLYGKKYISQIESQLKESEIQPPFDIIGDNLDFLKSTSSMTKEKQRKMYQWFILVGLQRRVLDSTMFDVKPKHDILSLPNHSFLPNAQDINILERNMNHHILKVITRHVKCLKSFAHCVPKHIEHPFMEETSKRSTHVILDLLDKNQNFHDDTISILEHIHQKYITQNLWGKTERKVFGGDVLTNERAYTAQLAMQNCDTDFYKLGGLIHRPEGLHRMMNFLLFIYQEFYKPSSSFEQGTLYHLRNVIHREDVTGKDEVVRAYRAHYAFVEDALDAFILGATMDVMGLNDLNGSPQQWNPSILSMYSNKKQLSWLRNLAETVINKHINLQGTTHLQDLVEEAAKLDSQNDMLHSMFDAVIKQYICTCQKKYNKIGHFKRHLEKEHNWHFPTAAPKEPKKEDKVAVWRSSFMKAALILRDTCDAYEMGDGNRIFLNAKFEMLYANVAGHTKYQLWLWRMMAYEQAILTPKQAFEYKWNTTANLNGTIDGNIPNDTLVDICVQLVKKKIKEQDSNFTFDSAKNTALSCQIQDELRESNRHQVSIKPFGKSRTKARNSSDINLMLTELMAGNIFKNIQGRQFENFKNMKDVFEKVNLHKLYIWISKQKKRASYEMM</sequence>
<keyword evidence="4" id="KW-1185">Reference proteome</keyword>
<keyword evidence="1" id="KW-0732">Signal</keyword>
<reference evidence="3" key="1">
    <citation type="submission" date="2022-08" db="UniProtKB">
        <authorList>
            <consortium name="EnsemblMetazoa"/>
        </authorList>
    </citation>
    <scope>IDENTIFICATION</scope>
    <source>
        <strain evidence="3">05x7-T-G4-1.051#20</strain>
    </source>
</reference>
<feature type="signal peptide" evidence="1">
    <location>
        <begin position="1"/>
        <end position="22"/>
    </location>
</feature>